<dbReference type="RefSeq" id="WP_353295215.1">
    <property type="nucleotide sequence ID" value="NZ_BAABWH010000005.1"/>
</dbReference>
<evidence type="ECO:0000313" key="5">
    <source>
        <dbReference type="Proteomes" id="UP001481413"/>
    </source>
</evidence>
<name>A0ABQ0A0Y7_9GAMM</name>
<dbReference type="PANTHER" id="PTHR44196">
    <property type="entry name" value="DEHYDROGENASE/REDUCTASE SDR FAMILY MEMBER 7B"/>
    <property type="match status" value="1"/>
</dbReference>
<dbReference type="PRINTS" id="PR00080">
    <property type="entry name" value="SDRFAMILY"/>
</dbReference>
<protein>
    <submittedName>
        <fullName evidence="4">SDR family NAD(P)-dependent oxidoreductase</fullName>
    </submittedName>
</protein>
<dbReference type="PRINTS" id="PR00081">
    <property type="entry name" value="GDHRDH"/>
</dbReference>
<dbReference type="InterPro" id="IPR036291">
    <property type="entry name" value="NAD(P)-bd_dom_sf"/>
</dbReference>
<dbReference type="InterPro" id="IPR002347">
    <property type="entry name" value="SDR_fam"/>
</dbReference>
<proteinExistence type="inferred from homology"/>
<evidence type="ECO:0000256" key="3">
    <source>
        <dbReference type="RuleBase" id="RU000363"/>
    </source>
</evidence>
<evidence type="ECO:0000313" key="4">
    <source>
        <dbReference type="EMBL" id="GAA6146058.1"/>
    </source>
</evidence>
<comment type="caution">
    <text evidence="4">The sequence shown here is derived from an EMBL/GenBank/DDBJ whole genome shotgun (WGS) entry which is preliminary data.</text>
</comment>
<reference evidence="4 5" key="1">
    <citation type="submission" date="2024-04" db="EMBL/GenBank/DDBJ databases">
        <title>Draft genome sequence of Thalassolituus maritimus NBRC 116585.</title>
        <authorList>
            <person name="Miyakawa T."/>
            <person name="Kusuya Y."/>
            <person name="Miura T."/>
        </authorList>
    </citation>
    <scope>NUCLEOTIDE SEQUENCE [LARGE SCALE GENOMIC DNA]</scope>
    <source>
        <strain evidence="4 5">5NW40-0001</strain>
    </source>
</reference>
<evidence type="ECO:0000256" key="1">
    <source>
        <dbReference type="ARBA" id="ARBA00006484"/>
    </source>
</evidence>
<sequence length="268" mass="29366">MSNPIPLDDQVIWLTGASSGIGEALTDALAPRCRALFISARSEDKLKPLAARHDNVIIATADITDEESLYKVAKIIDEKYGHLDTVIANAGTCEYVDVTDFDAALFRRVLDTNVMGLVNTTAAALPLLRKSERGYLIGVGSSVSMLAMPRAQAYGASKAAVAHFLESMKADLTAMNIDVSLVSPGFVKTPLTDVNDFPMPMRISAEKAADAIIDGIEKRHWHIHFPKTFTRILWFIGQLPAFLRHRITASMSRTDEALKQRHAQESDS</sequence>
<dbReference type="Pfam" id="PF00106">
    <property type="entry name" value="adh_short"/>
    <property type="match status" value="1"/>
</dbReference>
<gene>
    <name evidence="4" type="ORF">NBRC116585_21760</name>
</gene>
<dbReference type="PANTHER" id="PTHR44196:SF1">
    <property type="entry name" value="DEHYDROGENASE_REDUCTASE SDR FAMILY MEMBER 7B"/>
    <property type="match status" value="1"/>
</dbReference>
<keyword evidence="2" id="KW-0560">Oxidoreductase</keyword>
<evidence type="ECO:0000256" key="2">
    <source>
        <dbReference type="ARBA" id="ARBA00023002"/>
    </source>
</evidence>
<keyword evidence="5" id="KW-1185">Reference proteome</keyword>
<dbReference type="EMBL" id="BAABWH010000005">
    <property type="protein sequence ID" value="GAA6146058.1"/>
    <property type="molecule type" value="Genomic_DNA"/>
</dbReference>
<accession>A0ABQ0A0Y7</accession>
<dbReference type="Proteomes" id="UP001481413">
    <property type="component" value="Unassembled WGS sequence"/>
</dbReference>
<dbReference type="Gene3D" id="3.40.50.720">
    <property type="entry name" value="NAD(P)-binding Rossmann-like Domain"/>
    <property type="match status" value="1"/>
</dbReference>
<comment type="similarity">
    <text evidence="1 3">Belongs to the short-chain dehydrogenases/reductases (SDR) family.</text>
</comment>
<dbReference type="SUPFAM" id="SSF51735">
    <property type="entry name" value="NAD(P)-binding Rossmann-fold domains"/>
    <property type="match status" value="1"/>
</dbReference>
<organism evidence="4 5">
    <name type="scientific">Thalassolituus maritimus</name>
    <dbReference type="NCBI Taxonomy" id="484498"/>
    <lineage>
        <taxon>Bacteria</taxon>
        <taxon>Pseudomonadati</taxon>
        <taxon>Pseudomonadota</taxon>
        <taxon>Gammaproteobacteria</taxon>
        <taxon>Oceanospirillales</taxon>
        <taxon>Oceanospirillaceae</taxon>
        <taxon>Thalassolituus</taxon>
    </lineage>
</organism>